<dbReference type="AlphaFoldDB" id="A0A978UT01"/>
<evidence type="ECO:0000313" key="2">
    <source>
        <dbReference type="Proteomes" id="UP000813462"/>
    </source>
</evidence>
<protein>
    <submittedName>
        <fullName evidence="1">Uncharacterized protein</fullName>
    </submittedName>
</protein>
<accession>A0A978UT01</accession>
<reference evidence="1" key="1">
    <citation type="journal article" date="2021" name="Front. Plant Sci.">
        <title>Chromosome-Scale Genome Assembly for Chinese Sour Jujube and Insights Into Its Genome Evolution and Domestication Signature.</title>
        <authorList>
            <person name="Shen L.-Y."/>
            <person name="Luo H."/>
            <person name="Wang X.-L."/>
            <person name="Wang X.-M."/>
            <person name="Qiu X.-J."/>
            <person name="Liu H."/>
            <person name="Zhou S.-S."/>
            <person name="Jia K.-H."/>
            <person name="Nie S."/>
            <person name="Bao Y.-T."/>
            <person name="Zhang R.-G."/>
            <person name="Yun Q.-Z."/>
            <person name="Chai Y.-H."/>
            <person name="Lu J.-Y."/>
            <person name="Li Y."/>
            <person name="Zhao S.-W."/>
            <person name="Mao J.-F."/>
            <person name="Jia S.-G."/>
            <person name="Mao Y.-M."/>
        </authorList>
    </citation>
    <scope>NUCLEOTIDE SEQUENCE</scope>
    <source>
        <strain evidence="1">AT0</strain>
        <tissue evidence="1">Leaf</tissue>
    </source>
</reference>
<sequence>MGEDSYSSHNNAVKCYHDLINLNILTRGHDECLDSKNRVNASCKRNDKLQAAQAIKVAKMIAIDKLKAGKGANQIGNLQRAVILDGVLISVRFFKMLYVKDKILFN</sequence>
<name>A0A978UT01_ZIZJJ</name>
<evidence type="ECO:0000313" key="1">
    <source>
        <dbReference type="EMBL" id="KAH7518001.1"/>
    </source>
</evidence>
<gene>
    <name evidence="1" type="ORF">FEM48_Zijuj09G0124400</name>
</gene>
<proteinExistence type="predicted"/>
<dbReference type="EMBL" id="JAEACU010000009">
    <property type="protein sequence ID" value="KAH7518001.1"/>
    <property type="molecule type" value="Genomic_DNA"/>
</dbReference>
<organism evidence="1 2">
    <name type="scientific">Ziziphus jujuba var. spinosa</name>
    <dbReference type="NCBI Taxonomy" id="714518"/>
    <lineage>
        <taxon>Eukaryota</taxon>
        <taxon>Viridiplantae</taxon>
        <taxon>Streptophyta</taxon>
        <taxon>Embryophyta</taxon>
        <taxon>Tracheophyta</taxon>
        <taxon>Spermatophyta</taxon>
        <taxon>Magnoliopsida</taxon>
        <taxon>eudicotyledons</taxon>
        <taxon>Gunneridae</taxon>
        <taxon>Pentapetalae</taxon>
        <taxon>rosids</taxon>
        <taxon>fabids</taxon>
        <taxon>Rosales</taxon>
        <taxon>Rhamnaceae</taxon>
        <taxon>Paliureae</taxon>
        <taxon>Ziziphus</taxon>
    </lineage>
</organism>
<comment type="caution">
    <text evidence="1">The sequence shown here is derived from an EMBL/GenBank/DDBJ whole genome shotgun (WGS) entry which is preliminary data.</text>
</comment>
<dbReference type="Proteomes" id="UP000813462">
    <property type="component" value="Unassembled WGS sequence"/>
</dbReference>